<sequence length="99" mass="11706">MNDPTLFIDSVSDKNQANENQEYFDSRTVKRKKVAKHRLEDIQAMLYYRIHVLAEIYTKEHKYEGIVEEVSKIGLKLRMEDQVLTIPIVEIEDINILKL</sequence>
<comment type="caution">
    <text evidence="1">The sequence shown here is derived from an EMBL/GenBank/DDBJ whole genome shotgun (WGS) entry which is preliminary data.</text>
</comment>
<dbReference type="AlphaFoldDB" id="A0A9D1KJI5"/>
<accession>A0A9D1KJI5</accession>
<dbReference type="Proteomes" id="UP000886758">
    <property type="component" value="Unassembled WGS sequence"/>
</dbReference>
<dbReference type="EMBL" id="DVLF01000084">
    <property type="protein sequence ID" value="HIT49908.1"/>
    <property type="molecule type" value="Genomic_DNA"/>
</dbReference>
<proteinExistence type="predicted"/>
<gene>
    <name evidence="1" type="ORF">IAD46_02665</name>
</gene>
<evidence type="ECO:0000313" key="2">
    <source>
        <dbReference type="Proteomes" id="UP000886758"/>
    </source>
</evidence>
<evidence type="ECO:0000313" key="1">
    <source>
        <dbReference type="EMBL" id="HIT49908.1"/>
    </source>
</evidence>
<name>A0A9D1KJI5_9MOLU</name>
<reference evidence="1" key="1">
    <citation type="submission" date="2020-10" db="EMBL/GenBank/DDBJ databases">
        <authorList>
            <person name="Gilroy R."/>
        </authorList>
    </citation>
    <scope>NUCLEOTIDE SEQUENCE</scope>
    <source>
        <strain evidence="1">ChiW17-6978</strain>
    </source>
</reference>
<protein>
    <submittedName>
        <fullName evidence="1">Uncharacterized protein</fullName>
    </submittedName>
</protein>
<reference evidence="1" key="2">
    <citation type="journal article" date="2021" name="PeerJ">
        <title>Extensive microbial diversity within the chicken gut microbiome revealed by metagenomics and culture.</title>
        <authorList>
            <person name="Gilroy R."/>
            <person name="Ravi A."/>
            <person name="Getino M."/>
            <person name="Pursley I."/>
            <person name="Horton D.L."/>
            <person name="Alikhan N.F."/>
            <person name="Baker D."/>
            <person name="Gharbi K."/>
            <person name="Hall N."/>
            <person name="Watson M."/>
            <person name="Adriaenssens E.M."/>
            <person name="Foster-Nyarko E."/>
            <person name="Jarju S."/>
            <person name="Secka A."/>
            <person name="Antonio M."/>
            <person name="Oren A."/>
            <person name="Chaudhuri R.R."/>
            <person name="La Ragione R."/>
            <person name="Hildebrand F."/>
            <person name="Pallen M.J."/>
        </authorList>
    </citation>
    <scope>NUCLEOTIDE SEQUENCE</scope>
    <source>
        <strain evidence="1">ChiW17-6978</strain>
    </source>
</reference>
<organism evidence="1 2">
    <name type="scientific">Candidatus Pelethenecus faecipullorum</name>
    <dbReference type="NCBI Taxonomy" id="2840900"/>
    <lineage>
        <taxon>Bacteria</taxon>
        <taxon>Bacillati</taxon>
        <taxon>Mycoplasmatota</taxon>
        <taxon>Mollicutes</taxon>
        <taxon>Candidatus Pelethenecus</taxon>
    </lineage>
</organism>